<dbReference type="InterPro" id="IPR003615">
    <property type="entry name" value="HNH_nuc"/>
</dbReference>
<dbReference type="EMBL" id="BARU01030543">
    <property type="protein sequence ID" value="GAH64450.1"/>
    <property type="molecule type" value="Genomic_DNA"/>
</dbReference>
<reference evidence="2" key="1">
    <citation type="journal article" date="2014" name="Front. Microbiol.">
        <title>High frequency of phylogenetically diverse reductive dehalogenase-homologous genes in deep subseafloor sedimentary metagenomes.</title>
        <authorList>
            <person name="Kawai M."/>
            <person name="Futagami T."/>
            <person name="Toyoda A."/>
            <person name="Takaki Y."/>
            <person name="Nishi S."/>
            <person name="Hori S."/>
            <person name="Arai W."/>
            <person name="Tsubouchi T."/>
            <person name="Morono Y."/>
            <person name="Uchiyama I."/>
            <person name="Ito T."/>
            <person name="Fujiyama A."/>
            <person name="Inagaki F."/>
            <person name="Takami H."/>
        </authorList>
    </citation>
    <scope>NUCLEOTIDE SEQUENCE</scope>
    <source>
        <strain evidence="2">Expedition CK06-06</strain>
    </source>
</reference>
<dbReference type="PANTHER" id="PTHR33877">
    <property type="entry name" value="SLL1193 PROTEIN"/>
    <property type="match status" value="1"/>
</dbReference>
<dbReference type="AlphaFoldDB" id="X1I595"/>
<organism evidence="2">
    <name type="scientific">marine sediment metagenome</name>
    <dbReference type="NCBI Taxonomy" id="412755"/>
    <lineage>
        <taxon>unclassified sequences</taxon>
        <taxon>metagenomes</taxon>
        <taxon>ecological metagenomes</taxon>
    </lineage>
</organism>
<dbReference type="GO" id="GO:0003676">
    <property type="term" value="F:nucleic acid binding"/>
    <property type="evidence" value="ECO:0007669"/>
    <property type="project" value="InterPro"/>
</dbReference>
<dbReference type="InterPro" id="IPR052892">
    <property type="entry name" value="NA-targeting_endonuclease"/>
</dbReference>
<dbReference type="InterPro" id="IPR002711">
    <property type="entry name" value="HNH"/>
</dbReference>
<dbReference type="PANTHER" id="PTHR33877:SF2">
    <property type="entry name" value="OS07G0170200 PROTEIN"/>
    <property type="match status" value="1"/>
</dbReference>
<proteinExistence type="predicted"/>
<name>X1I595_9ZZZZ</name>
<dbReference type="Pfam" id="PF01844">
    <property type="entry name" value="HNH"/>
    <property type="match status" value="1"/>
</dbReference>
<accession>X1I595</accession>
<dbReference type="GO" id="GO:0004519">
    <property type="term" value="F:endonuclease activity"/>
    <property type="evidence" value="ECO:0007669"/>
    <property type="project" value="InterPro"/>
</dbReference>
<dbReference type="Gene3D" id="1.10.30.50">
    <property type="match status" value="1"/>
</dbReference>
<comment type="caution">
    <text evidence="2">The sequence shown here is derived from an EMBL/GenBank/DDBJ whole genome shotgun (WGS) entry which is preliminary data.</text>
</comment>
<dbReference type="SMART" id="SM00507">
    <property type="entry name" value="HNHc"/>
    <property type="match status" value="1"/>
</dbReference>
<evidence type="ECO:0000313" key="2">
    <source>
        <dbReference type="EMBL" id="GAH64450.1"/>
    </source>
</evidence>
<dbReference type="CDD" id="cd00085">
    <property type="entry name" value="HNHc"/>
    <property type="match status" value="1"/>
</dbReference>
<protein>
    <recommendedName>
        <fullName evidence="1">HNH nuclease domain-containing protein</fullName>
    </recommendedName>
</protein>
<gene>
    <name evidence="2" type="ORF">S03H2_48446</name>
</gene>
<dbReference type="GO" id="GO:0008270">
    <property type="term" value="F:zinc ion binding"/>
    <property type="evidence" value="ECO:0007669"/>
    <property type="project" value="InterPro"/>
</dbReference>
<feature type="domain" description="HNH nuclease" evidence="1">
    <location>
        <begin position="35"/>
        <end position="99"/>
    </location>
</feature>
<evidence type="ECO:0000259" key="1">
    <source>
        <dbReference type="SMART" id="SM00507"/>
    </source>
</evidence>
<sequence>MNTLQTDRAGKKHVHRTRRYDCYNAFFAYWVRIPRFKRVVFLRDNFTCKLCGARRTWTNGYGIEFPDLGQLACDHIHPYSKGGKTELKNLQTLCRKCNAKKGDKVDWKPDGEVTLDEWLQIWAADKTAVALGLSMTWEKTEHGVIIGMSKKE</sequence>